<dbReference type="KEGG" id="git:C6V83_14620"/>
<dbReference type="AlphaFoldDB" id="A0A2S0KHX5"/>
<organism evidence="11 12">
    <name type="scientific">Gordonia iterans</name>
    <dbReference type="NCBI Taxonomy" id="1004901"/>
    <lineage>
        <taxon>Bacteria</taxon>
        <taxon>Bacillati</taxon>
        <taxon>Actinomycetota</taxon>
        <taxon>Actinomycetes</taxon>
        <taxon>Mycobacteriales</taxon>
        <taxon>Gordoniaceae</taxon>
        <taxon>Gordonia</taxon>
    </lineage>
</organism>
<keyword evidence="3" id="KW-1003">Cell membrane</keyword>
<dbReference type="NCBIfam" id="TIGR03919">
    <property type="entry name" value="T7SS_EccB"/>
    <property type="match status" value="1"/>
</dbReference>
<evidence type="ECO:0000256" key="1">
    <source>
        <dbReference type="ARBA" id="ARBA00004162"/>
    </source>
</evidence>
<evidence type="ECO:0000256" key="4">
    <source>
        <dbReference type="ARBA" id="ARBA00022692"/>
    </source>
</evidence>
<evidence type="ECO:0000256" key="8">
    <source>
        <dbReference type="ARBA" id="ARBA00022989"/>
    </source>
</evidence>
<dbReference type="Gene3D" id="3.30.2390.20">
    <property type="entry name" value="Type VII secretion system EccB, repeat 1 domain"/>
    <property type="match status" value="1"/>
</dbReference>
<dbReference type="InterPro" id="IPR044857">
    <property type="entry name" value="T7SS_EccB_R1"/>
</dbReference>
<dbReference type="Gene3D" id="2.40.50.910">
    <property type="entry name" value="Type VII secretion system EccB, repeat 3 domain"/>
    <property type="match status" value="1"/>
</dbReference>
<feature type="transmembrane region" description="Helical" evidence="10">
    <location>
        <begin position="41"/>
        <end position="64"/>
    </location>
</feature>
<dbReference type="PANTHER" id="PTHR40765:SF2">
    <property type="entry name" value="ESX-2 SECRETION SYSTEM ATPASE ECCB2"/>
    <property type="match status" value="1"/>
</dbReference>
<accession>A0A2S0KHX5</accession>
<keyword evidence="4 10" id="KW-0812">Transmembrane</keyword>
<keyword evidence="12" id="KW-1185">Reference proteome</keyword>
<dbReference type="GO" id="GO:0016787">
    <property type="term" value="F:hydrolase activity"/>
    <property type="evidence" value="ECO:0007669"/>
    <property type="project" value="UniProtKB-KW"/>
</dbReference>
<dbReference type="Pfam" id="PF05108">
    <property type="entry name" value="T7SS_ESX1_EccB"/>
    <property type="match status" value="1"/>
</dbReference>
<dbReference type="RefSeq" id="WP_105943001.1">
    <property type="nucleotide sequence ID" value="NZ_CP027433.1"/>
</dbReference>
<protein>
    <submittedName>
        <fullName evidence="11">Type VII secretion protein EccB</fullName>
    </submittedName>
</protein>
<dbReference type="GO" id="GO:0005576">
    <property type="term" value="C:extracellular region"/>
    <property type="evidence" value="ECO:0007669"/>
    <property type="project" value="TreeGrafter"/>
</dbReference>
<keyword evidence="7" id="KW-0067">ATP-binding</keyword>
<dbReference type="GO" id="GO:0005886">
    <property type="term" value="C:plasma membrane"/>
    <property type="evidence" value="ECO:0007669"/>
    <property type="project" value="UniProtKB-SubCell"/>
</dbReference>
<dbReference type="Proteomes" id="UP000239814">
    <property type="component" value="Chromosome"/>
</dbReference>
<gene>
    <name evidence="11" type="primary">eccB</name>
    <name evidence="11" type="ORF">C6V83_14620</name>
</gene>
<evidence type="ECO:0000256" key="3">
    <source>
        <dbReference type="ARBA" id="ARBA00022475"/>
    </source>
</evidence>
<dbReference type="GO" id="GO:0005524">
    <property type="term" value="F:ATP binding"/>
    <property type="evidence" value="ECO:0007669"/>
    <property type="project" value="UniProtKB-KW"/>
</dbReference>
<evidence type="ECO:0000256" key="7">
    <source>
        <dbReference type="ARBA" id="ARBA00022840"/>
    </source>
</evidence>
<evidence type="ECO:0000256" key="9">
    <source>
        <dbReference type="ARBA" id="ARBA00023136"/>
    </source>
</evidence>
<evidence type="ECO:0000256" key="6">
    <source>
        <dbReference type="ARBA" id="ARBA00022801"/>
    </source>
</evidence>
<sequence>MSRQLTTRAQVSGYRFGLARAEHALIRRDARMLADPMRSQFRALLAGLVVAVLLLAGAGIYGLVRPSPSVGDATIVAVEGGGLFVLVDDALHPVPNLASARLVAGAPLPVKTVSQRSMSAYPRGPALGIPGAPAALPGPADAGRSVWTVCDDPAGGTAVLAGPLTAPPAPAQTGALVRAGDTEWLLYQIAADGVSLPVRATVSSSVAVRRALGLDGAAARPISEALLNTFPAQPALAVPEVPGRGGPGPGPLREVPVGSVIRSLGVDDAPSYFAVLPDGIQPLTPVAAQVLRGADAGDPHAVRQVAPGVLAAVPVVRRLPVESFPEHVPAPVGADAVMCRSWSREKGTPERETLHVSPHLPLPEGARVVSLSSADGSGPGLDGVYLRPGSGEHLRVTGGDYYVSDAGIRYRLATAEIGRMLGLSDPRPAPWPVLALLPEGPALAREPALVARDLP</sequence>
<keyword evidence="6" id="KW-0378">Hydrolase</keyword>
<evidence type="ECO:0000256" key="10">
    <source>
        <dbReference type="SAM" id="Phobius"/>
    </source>
</evidence>
<keyword evidence="5" id="KW-0547">Nucleotide-binding</keyword>
<evidence type="ECO:0000256" key="5">
    <source>
        <dbReference type="ARBA" id="ARBA00022741"/>
    </source>
</evidence>
<name>A0A2S0KHX5_9ACTN</name>
<keyword evidence="8 10" id="KW-1133">Transmembrane helix</keyword>
<comment type="similarity">
    <text evidence="2">Belongs to the EccB family.</text>
</comment>
<dbReference type="EMBL" id="CP027433">
    <property type="protein sequence ID" value="AVM01292.1"/>
    <property type="molecule type" value="Genomic_DNA"/>
</dbReference>
<evidence type="ECO:0000313" key="12">
    <source>
        <dbReference type="Proteomes" id="UP000239814"/>
    </source>
</evidence>
<dbReference type="PANTHER" id="PTHR40765">
    <property type="entry name" value="ESX-2 SECRETION SYSTEM ATPASE ECCB2"/>
    <property type="match status" value="1"/>
</dbReference>
<dbReference type="InterPro" id="IPR007795">
    <property type="entry name" value="T7SS_EccB"/>
</dbReference>
<keyword evidence="9 10" id="KW-0472">Membrane</keyword>
<dbReference type="OrthoDB" id="3847604at2"/>
<proteinExistence type="inferred from homology"/>
<dbReference type="InterPro" id="IPR042485">
    <property type="entry name" value="T7SS_EccB_R3"/>
</dbReference>
<reference evidence="11 12" key="1">
    <citation type="submission" date="2018-03" db="EMBL/GenBank/DDBJ databases">
        <title>Characteristics and genome of n-alkane degrading marine bacteria Gordonia iterans isolated from crude oil contaminated in Tae-an, South Korea.</title>
        <authorList>
            <person name="Lee S.-S."/>
            <person name="Kim H."/>
        </authorList>
    </citation>
    <scope>NUCLEOTIDE SEQUENCE [LARGE SCALE GENOMIC DNA]</scope>
    <source>
        <strain evidence="11 12">Co17</strain>
    </source>
</reference>
<evidence type="ECO:0000313" key="11">
    <source>
        <dbReference type="EMBL" id="AVM01292.1"/>
    </source>
</evidence>
<comment type="subcellular location">
    <subcellularLocation>
        <location evidence="1">Cell membrane</location>
        <topology evidence="1">Single-pass membrane protein</topology>
    </subcellularLocation>
</comment>
<evidence type="ECO:0000256" key="2">
    <source>
        <dbReference type="ARBA" id="ARBA00008149"/>
    </source>
</evidence>